<dbReference type="AlphaFoldDB" id="A0A848IKU5"/>
<evidence type="ECO:0000256" key="1">
    <source>
        <dbReference type="SAM" id="MobiDB-lite"/>
    </source>
</evidence>
<gene>
    <name evidence="2" type="ORF">HHL24_26500</name>
</gene>
<evidence type="ECO:0000313" key="3">
    <source>
        <dbReference type="Proteomes" id="UP000544134"/>
    </source>
</evidence>
<keyword evidence="3" id="KW-1185">Reference proteome</keyword>
<dbReference type="RefSeq" id="WP_169488314.1">
    <property type="nucleotide sequence ID" value="NZ_JABBGJ010000031.1"/>
</dbReference>
<evidence type="ECO:0008006" key="4">
    <source>
        <dbReference type="Google" id="ProtNLM"/>
    </source>
</evidence>
<reference evidence="2 3" key="1">
    <citation type="submission" date="2020-04" db="EMBL/GenBank/DDBJ databases">
        <title>Paraburkholderia sp. RP-4-7 isolated from soil.</title>
        <authorList>
            <person name="Dahal R.H."/>
        </authorList>
    </citation>
    <scope>NUCLEOTIDE SEQUENCE [LARGE SCALE GENOMIC DNA]</scope>
    <source>
        <strain evidence="2 3">RP-4-7</strain>
    </source>
</reference>
<feature type="region of interest" description="Disordered" evidence="1">
    <location>
        <begin position="1"/>
        <end position="34"/>
    </location>
</feature>
<protein>
    <recommendedName>
        <fullName evidence="4">DUF2384 domain-containing protein</fullName>
    </recommendedName>
</protein>
<evidence type="ECO:0000313" key="2">
    <source>
        <dbReference type="EMBL" id="NMM01476.1"/>
    </source>
</evidence>
<dbReference type="Proteomes" id="UP000544134">
    <property type="component" value="Unassembled WGS sequence"/>
</dbReference>
<comment type="caution">
    <text evidence="2">The sequence shown here is derived from an EMBL/GenBank/DDBJ whole genome shotgun (WGS) entry which is preliminary data.</text>
</comment>
<name>A0A848IKU5_9BURK</name>
<proteinExistence type="predicted"/>
<dbReference type="EMBL" id="JABBGJ010000031">
    <property type="protein sequence ID" value="NMM01476.1"/>
    <property type="molecule type" value="Genomic_DNA"/>
</dbReference>
<organism evidence="2 3">
    <name type="scientific">Paraburkholderia polaris</name>
    <dbReference type="NCBI Taxonomy" id="2728848"/>
    <lineage>
        <taxon>Bacteria</taxon>
        <taxon>Pseudomonadati</taxon>
        <taxon>Pseudomonadota</taxon>
        <taxon>Betaproteobacteria</taxon>
        <taxon>Burkholderiales</taxon>
        <taxon>Burkholderiaceae</taxon>
        <taxon>Paraburkholderia</taxon>
    </lineage>
</organism>
<accession>A0A848IKU5</accession>
<sequence>MARHLGGPRGAGSSDKKGRDASVTGVPALPHWAQPENDLQERDLIVRKLDATREVARIILDQIGEPTVDEMPENVRVLWSQFMQAQGVRVRMIINEQERSALKELFEATPVRRLSPVRADLERKAIEAVLSGTEWLTAQEVGQRQNPDATNPHAVASRWKKEGKVFFIEHKGVTLYPKYIFDEFGNPVPEVAEVLKIFDGYRPFRIASWFESTSSMLRGKRPREVLATDPKAVVAAALDHIVGPVHG</sequence>